<feature type="compositionally biased region" description="Basic and acidic residues" evidence="1">
    <location>
        <begin position="272"/>
        <end position="283"/>
    </location>
</feature>
<comment type="caution">
    <text evidence="2">The sequence shown here is derived from an EMBL/GenBank/DDBJ whole genome shotgun (WGS) entry which is preliminary data.</text>
</comment>
<dbReference type="InterPro" id="IPR006429">
    <property type="entry name" value="Phage_lambda_portal"/>
</dbReference>
<feature type="compositionally biased region" description="Basic residues" evidence="1">
    <location>
        <begin position="310"/>
        <end position="328"/>
    </location>
</feature>
<dbReference type="AlphaFoldDB" id="A0A327Y9U2"/>
<proteinExistence type="predicted"/>
<dbReference type="Pfam" id="PF05136">
    <property type="entry name" value="Phage_portal_2"/>
    <property type="match status" value="1"/>
</dbReference>
<sequence>MALKGTRWPVDGPEAQAFANSTFASVGSPPVKSVELVPITIPASILVTELLAELGAWARWGASTRKSPPPEHRSAAVPAMGPTITRGCLRLSSANWAAALVGAGIVPTPKHPNPDTRAELMAFFHNGADEADADGRTDFWGLQGDIARGLVIDGEAFVQAITTPLGPRLRLIPPEMVDASLTRELADGACIVQGVEFDADGTRVAYQVRPIRPHDQFANYAPPMPLSLPARTPSPGSLRPPVRSPGTKHCAHRNNSAVRSGESGAGTTAEAAPRRDETRRDETKMRCMKLLEQHLMARDFDRQVAETPGPRRRAERRHRAWHPRHRARGISASGERGTPGFTFFAQQSPPSGFGAQSCHRSDLRLFPRSHLPCGFQAGRAADVLCCPPWWLTGPSRLAGMKSRQVLIRWFNSALNKRGGGPAADRTDPRRPQAGSALCAPLAADDPASVSCPRPAWHALPRHEAA</sequence>
<dbReference type="Proteomes" id="UP000249165">
    <property type="component" value="Unassembled WGS sequence"/>
</dbReference>
<name>A0A327Y9U2_9RHOB</name>
<evidence type="ECO:0000313" key="2">
    <source>
        <dbReference type="EMBL" id="RAK15249.1"/>
    </source>
</evidence>
<dbReference type="GO" id="GO:0005198">
    <property type="term" value="F:structural molecule activity"/>
    <property type="evidence" value="ECO:0007669"/>
    <property type="project" value="InterPro"/>
</dbReference>
<evidence type="ECO:0000256" key="1">
    <source>
        <dbReference type="SAM" id="MobiDB-lite"/>
    </source>
</evidence>
<keyword evidence="3" id="KW-1185">Reference proteome</keyword>
<evidence type="ECO:0000313" key="3">
    <source>
        <dbReference type="Proteomes" id="UP000249165"/>
    </source>
</evidence>
<feature type="region of interest" description="Disordered" evidence="1">
    <location>
        <begin position="306"/>
        <end position="336"/>
    </location>
</feature>
<feature type="region of interest" description="Disordered" evidence="1">
    <location>
        <begin position="229"/>
        <end position="283"/>
    </location>
</feature>
<dbReference type="EMBL" id="QLMG01000024">
    <property type="protein sequence ID" value="RAK15249.1"/>
    <property type="molecule type" value="Genomic_DNA"/>
</dbReference>
<feature type="region of interest" description="Disordered" evidence="1">
    <location>
        <begin position="417"/>
        <end position="438"/>
    </location>
</feature>
<organism evidence="2 3">
    <name type="scientific">Salipiger aestuarii</name>
    <dbReference type="NCBI Taxonomy" id="568098"/>
    <lineage>
        <taxon>Bacteria</taxon>
        <taxon>Pseudomonadati</taxon>
        <taxon>Pseudomonadota</taxon>
        <taxon>Alphaproteobacteria</taxon>
        <taxon>Rhodobacterales</taxon>
        <taxon>Roseobacteraceae</taxon>
        <taxon>Salipiger</taxon>
    </lineage>
</organism>
<dbReference type="GO" id="GO:0019068">
    <property type="term" value="P:virion assembly"/>
    <property type="evidence" value="ECO:0007669"/>
    <property type="project" value="InterPro"/>
</dbReference>
<accession>A0A327Y9U2</accession>
<gene>
    <name evidence="2" type="ORF">ATI53_10245</name>
</gene>
<feature type="compositionally biased region" description="Low complexity" evidence="1">
    <location>
        <begin position="260"/>
        <end position="271"/>
    </location>
</feature>
<protein>
    <submittedName>
        <fullName evidence="2">Lambda family portal protein</fullName>
    </submittedName>
</protein>
<reference evidence="2 3" key="1">
    <citation type="submission" date="2018-06" db="EMBL/GenBank/DDBJ databases">
        <title>Genomic Encyclopedia of Archaeal and Bacterial Type Strains, Phase II (KMG-II): from individual species to whole genera.</title>
        <authorList>
            <person name="Goeker M."/>
        </authorList>
    </citation>
    <scope>NUCLEOTIDE SEQUENCE [LARGE SCALE GENOMIC DNA]</scope>
    <source>
        <strain evidence="2 3">DSM 22011</strain>
    </source>
</reference>